<evidence type="ECO:0000256" key="4">
    <source>
        <dbReference type="ARBA" id="ARBA00011365"/>
    </source>
</evidence>
<evidence type="ECO:0000256" key="3">
    <source>
        <dbReference type="ARBA" id="ARBA00010882"/>
    </source>
</evidence>
<keyword evidence="6" id="KW-0058">Aromatic hydrocarbons catabolism</keyword>
<reference evidence="9 10" key="1">
    <citation type="submission" date="2020-08" db="EMBL/GenBank/DDBJ databases">
        <title>Sequencing the genomes of 1000 actinobacteria strains.</title>
        <authorList>
            <person name="Klenk H.-P."/>
        </authorList>
    </citation>
    <scope>NUCLEOTIDE SEQUENCE [LARGE SCALE GENOMIC DNA]</scope>
    <source>
        <strain evidence="9 10">DSM 45298</strain>
    </source>
</reference>
<keyword evidence="7 9" id="KW-0413">Isomerase</keyword>
<dbReference type="InterPro" id="IPR026029">
    <property type="entry name" value="MLI_dom"/>
</dbReference>
<keyword evidence="10" id="KW-1185">Reference proteome</keyword>
<evidence type="ECO:0000256" key="6">
    <source>
        <dbReference type="ARBA" id="ARBA00022797"/>
    </source>
</evidence>
<comment type="similarity">
    <text evidence="3">Belongs to the muconolactone Delta-isomerase family.</text>
</comment>
<gene>
    <name evidence="9" type="ORF">BKA16_004795</name>
</gene>
<dbReference type="InterPro" id="IPR003464">
    <property type="entry name" value="Muconolactone_d_Isoase"/>
</dbReference>
<comment type="subunit">
    <text evidence="4">Homodecamer.</text>
</comment>
<organism evidence="9 10">
    <name type="scientific">Gordonia humi</name>
    <dbReference type="NCBI Taxonomy" id="686429"/>
    <lineage>
        <taxon>Bacteria</taxon>
        <taxon>Bacillati</taxon>
        <taxon>Actinomycetota</taxon>
        <taxon>Actinomycetes</taxon>
        <taxon>Mycobacteriales</taxon>
        <taxon>Gordoniaceae</taxon>
        <taxon>Gordonia</taxon>
    </lineage>
</organism>
<evidence type="ECO:0000256" key="2">
    <source>
        <dbReference type="ARBA" id="ARBA00005193"/>
    </source>
</evidence>
<evidence type="ECO:0000313" key="10">
    <source>
        <dbReference type="Proteomes" id="UP000551501"/>
    </source>
</evidence>
<evidence type="ECO:0000313" key="9">
    <source>
        <dbReference type="EMBL" id="MBB4138170.1"/>
    </source>
</evidence>
<evidence type="ECO:0000256" key="1">
    <source>
        <dbReference type="ARBA" id="ARBA00001739"/>
    </source>
</evidence>
<dbReference type="GO" id="GO:0016159">
    <property type="term" value="F:muconolactone delta-isomerase activity"/>
    <property type="evidence" value="ECO:0007669"/>
    <property type="project" value="UniProtKB-EC"/>
</dbReference>
<proteinExistence type="inferred from homology"/>
<dbReference type="SUPFAM" id="SSF54909">
    <property type="entry name" value="Dimeric alpha+beta barrel"/>
    <property type="match status" value="1"/>
</dbReference>
<dbReference type="Gene3D" id="3.30.70.1060">
    <property type="entry name" value="Dimeric alpha+beta barrel"/>
    <property type="match status" value="1"/>
</dbReference>
<comment type="catalytic activity">
    <reaction evidence="1">
        <text>(S)-muconolactone = (4,5-dihydro-5-oxofuran-2-yl)-acetate</text>
        <dbReference type="Rhea" id="RHEA:12348"/>
        <dbReference type="ChEBI" id="CHEBI:58425"/>
        <dbReference type="ChEBI" id="CHEBI:58736"/>
        <dbReference type="EC" id="5.3.3.4"/>
    </reaction>
</comment>
<feature type="domain" description="Muconolactone isomerase" evidence="8">
    <location>
        <begin position="13"/>
        <end position="99"/>
    </location>
</feature>
<dbReference type="Proteomes" id="UP000551501">
    <property type="component" value="Unassembled WGS sequence"/>
</dbReference>
<comment type="pathway">
    <text evidence="2">Aromatic compound metabolism; beta-ketoadipate pathway; 5-oxo-4,5-dihydro-2-furylacetate from catechol: step 3/3.</text>
</comment>
<dbReference type="InterPro" id="IPR011008">
    <property type="entry name" value="Dimeric_a/b-barrel"/>
</dbReference>
<protein>
    <recommendedName>
        <fullName evidence="5">muconolactone Delta-isomerase</fullName>
        <ecNumber evidence="5">5.3.3.4</ecNumber>
    </recommendedName>
</protein>
<evidence type="ECO:0000259" key="8">
    <source>
        <dbReference type="Pfam" id="PF02426"/>
    </source>
</evidence>
<dbReference type="Pfam" id="PF02426">
    <property type="entry name" value="MIase"/>
    <property type="match status" value="1"/>
</dbReference>
<dbReference type="UniPathway" id="UPA00157">
    <property type="reaction ID" value="UER00260"/>
</dbReference>
<sequence>MTGQQQEVVSMAEFLVHIRVQRPAGVDDQDWHATLADEARVGADYRRRGVITRIWRLPGTTSNVGVWAAADATELHELLSALPAFPYMTIQVDALASHYLEEEAA</sequence>
<dbReference type="AlphaFoldDB" id="A0A840FDH6"/>
<dbReference type="PIRSF" id="PIRSF001486">
    <property type="entry name" value="CatC"/>
    <property type="match status" value="1"/>
</dbReference>
<name>A0A840FDH6_9ACTN</name>
<comment type="caution">
    <text evidence="9">The sequence shown here is derived from an EMBL/GenBank/DDBJ whole genome shotgun (WGS) entry which is preliminary data.</text>
</comment>
<dbReference type="EC" id="5.3.3.4" evidence="5"/>
<dbReference type="EMBL" id="JACIFP010000003">
    <property type="protein sequence ID" value="MBB4138170.1"/>
    <property type="molecule type" value="Genomic_DNA"/>
</dbReference>
<dbReference type="GO" id="GO:0042952">
    <property type="term" value="P:beta-ketoadipate pathway"/>
    <property type="evidence" value="ECO:0007669"/>
    <property type="project" value="UniProtKB-UniPathway"/>
</dbReference>
<evidence type="ECO:0000256" key="5">
    <source>
        <dbReference type="ARBA" id="ARBA00012070"/>
    </source>
</evidence>
<accession>A0A840FDH6</accession>
<evidence type="ECO:0000256" key="7">
    <source>
        <dbReference type="ARBA" id="ARBA00023235"/>
    </source>
</evidence>